<dbReference type="InterPro" id="IPR003423">
    <property type="entry name" value="OMP_efflux"/>
</dbReference>
<dbReference type="OrthoDB" id="9770517at2"/>
<dbReference type="RefSeq" id="WP_093141800.1">
    <property type="nucleotide sequence ID" value="NZ_FOXF01000016.1"/>
</dbReference>
<dbReference type="SUPFAM" id="SSF56954">
    <property type="entry name" value="Outer membrane efflux proteins (OEP)"/>
    <property type="match status" value="1"/>
</dbReference>
<name>A0A662ZGY7_9GAMM</name>
<keyword evidence="2" id="KW-1134">Transmembrane beta strand</keyword>
<protein>
    <submittedName>
        <fullName evidence="3">Efflux transporter, outer membrane factor (OMF) lipoprotein, NodT family</fullName>
    </submittedName>
</protein>
<dbReference type="Gene3D" id="2.20.200.10">
    <property type="entry name" value="Outer membrane efflux proteins (OEP)"/>
    <property type="match status" value="1"/>
</dbReference>
<comment type="subcellular location">
    <subcellularLocation>
        <location evidence="2">Cell outer membrane</location>
        <topology evidence="2">Lipid-anchor</topology>
    </subcellularLocation>
</comment>
<dbReference type="InterPro" id="IPR010131">
    <property type="entry name" value="MdtP/NodT-like"/>
</dbReference>
<keyword evidence="2" id="KW-0472">Membrane</keyword>
<sequence length="469" mass="51374">MILNKSILSACIAGVILSGCTMLHSDYQRPELDEYVFVNGAVGGETSGTVAEASGTASENEFTVTDSYWVRFDDEKLTALIEEALANNNDYYQALINVRKAMVQADITDADLIPDLNASLGSGISKPLKTGVSNRSSDSSLKVSYELDLFGRLSAESKAASYNVEAKTFDARAARLSVSASVASVYWQIVYYKDAIRLSENNLQDSEKTYSIMKTRFDSGYISELELLQAKTDLIEVRTTLAEQNNNLKNSISAMNMLLNKVPTAEVVTAESLADLKVPAVRAGLGSDLLRIRPDVASAEASVKSALASKDAARLDMYPRFSLTAGLSAGSSSELVQFFENPVASILANLALPFINYYKNSLQIDLQELNRDSAEMNFVTTYYKALGEVYQALNNIENDNIQLSNSREKLELNKKTEALYRDRYEAGSVSLKDYLESRKSRRATDLAVCKSMQNSLNDTVVFAKALGGL</sequence>
<dbReference type="EMBL" id="FOXF01000016">
    <property type="protein sequence ID" value="SFP33829.1"/>
    <property type="molecule type" value="Genomic_DNA"/>
</dbReference>
<proteinExistence type="inferred from homology"/>
<dbReference type="PANTHER" id="PTHR30203">
    <property type="entry name" value="OUTER MEMBRANE CATION EFFLUX PROTEIN"/>
    <property type="match status" value="1"/>
</dbReference>
<keyword evidence="2" id="KW-0812">Transmembrane</keyword>
<dbReference type="Gene3D" id="1.20.1600.10">
    <property type="entry name" value="Outer membrane efflux proteins (OEP)"/>
    <property type="match status" value="1"/>
</dbReference>
<keyword evidence="2 3" id="KW-0449">Lipoprotein</keyword>
<accession>A0A662ZGY7</accession>
<organism evidence="3 4">
    <name type="scientific">Ruminobacter amylophilus</name>
    <dbReference type="NCBI Taxonomy" id="867"/>
    <lineage>
        <taxon>Bacteria</taxon>
        <taxon>Pseudomonadati</taxon>
        <taxon>Pseudomonadota</taxon>
        <taxon>Gammaproteobacteria</taxon>
        <taxon>Aeromonadales</taxon>
        <taxon>Succinivibrionaceae</taxon>
        <taxon>Ruminobacter</taxon>
    </lineage>
</organism>
<evidence type="ECO:0000313" key="4">
    <source>
        <dbReference type="Proteomes" id="UP000243745"/>
    </source>
</evidence>
<dbReference type="AlphaFoldDB" id="A0A662ZGY7"/>
<keyword evidence="4" id="KW-1185">Reference proteome</keyword>
<gene>
    <name evidence="3" type="ORF">SAMN02910344_01135</name>
</gene>
<dbReference type="GO" id="GO:0015562">
    <property type="term" value="F:efflux transmembrane transporter activity"/>
    <property type="evidence" value="ECO:0007669"/>
    <property type="project" value="InterPro"/>
</dbReference>
<dbReference type="GO" id="GO:0009279">
    <property type="term" value="C:cell outer membrane"/>
    <property type="evidence" value="ECO:0007669"/>
    <property type="project" value="UniProtKB-SubCell"/>
</dbReference>
<reference evidence="3 4" key="1">
    <citation type="submission" date="2016-10" db="EMBL/GenBank/DDBJ databases">
        <authorList>
            <person name="Varghese N."/>
            <person name="Submissions S."/>
        </authorList>
    </citation>
    <scope>NUCLEOTIDE SEQUENCE [LARGE SCALE GENOMIC DNA]</scope>
    <source>
        <strain evidence="3 4">DSM 1361</strain>
    </source>
</reference>
<dbReference type="Pfam" id="PF02321">
    <property type="entry name" value="OEP"/>
    <property type="match status" value="2"/>
</dbReference>
<evidence type="ECO:0000313" key="3">
    <source>
        <dbReference type="EMBL" id="SFP33829.1"/>
    </source>
</evidence>
<dbReference type="Proteomes" id="UP000243745">
    <property type="component" value="Unassembled WGS sequence"/>
</dbReference>
<dbReference type="PROSITE" id="PS51257">
    <property type="entry name" value="PROKAR_LIPOPROTEIN"/>
    <property type="match status" value="1"/>
</dbReference>
<evidence type="ECO:0000256" key="1">
    <source>
        <dbReference type="ARBA" id="ARBA00007613"/>
    </source>
</evidence>
<dbReference type="PANTHER" id="PTHR30203:SF32">
    <property type="entry name" value="CATION EFFLUX SYSTEM PROTEIN CUSC"/>
    <property type="match status" value="1"/>
</dbReference>
<keyword evidence="2" id="KW-0564">Palmitate</keyword>
<evidence type="ECO:0000256" key="2">
    <source>
        <dbReference type="RuleBase" id="RU362097"/>
    </source>
</evidence>
<dbReference type="NCBIfam" id="TIGR01845">
    <property type="entry name" value="outer_NodT"/>
    <property type="match status" value="1"/>
</dbReference>
<comment type="similarity">
    <text evidence="1 2">Belongs to the outer membrane factor (OMF) (TC 1.B.17) family.</text>
</comment>